<evidence type="ECO:0000259" key="1">
    <source>
        <dbReference type="Pfam" id="PF13946"/>
    </source>
</evidence>
<reference evidence="2 3" key="1">
    <citation type="submission" date="2016-06" db="EMBL/GenBank/DDBJ databases">
        <title>Draft genome of Moraxella atlantae CCUG 59586.</title>
        <authorList>
            <person name="Salva-Serra F."/>
            <person name="Engstrom-Jakobsson H."/>
            <person name="Thorell K."/>
            <person name="Gonzales-Siles L."/>
            <person name="Karlsson R."/>
            <person name="Boulund F."/>
            <person name="Engstrand L."/>
            <person name="Kristiansson E."/>
            <person name="Moore E."/>
        </authorList>
    </citation>
    <scope>NUCLEOTIDE SEQUENCE [LARGE SCALE GENOMIC DNA]</scope>
    <source>
        <strain evidence="2 3">CCUG 59586</strain>
    </source>
</reference>
<dbReference type="EMBL" id="LZNA01000044">
    <property type="protein sequence ID" value="OBX78825.1"/>
    <property type="molecule type" value="Genomic_DNA"/>
</dbReference>
<gene>
    <name evidence="2" type="ORF">A9306_09305</name>
</gene>
<dbReference type="InterPro" id="IPR025282">
    <property type="entry name" value="DUF4214"/>
</dbReference>
<evidence type="ECO:0000313" key="3">
    <source>
        <dbReference type="Proteomes" id="UP000092616"/>
    </source>
</evidence>
<proteinExistence type="predicted"/>
<accession>A0A1B8QCG4</accession>
<dbReference type="AlphaFoldDB" id="A0A1B8QCG4"/>
<feature type="domain" description="DUF4214" evidence="1">
    <location>
        <begin position="16"/>
        <end position="62"/>
    </location>
</feature>
<name>A0A1B8QCG4_9GAMM</name>
<dbReference type="RefSeq" id="WP_067337690.1">
    <property type="nucleotide sequence ID" value="NZ_LZNA01000044.1"/>
</dbReference>
<protein>
    <recommendedName>
        <fullName evidence="1">DUF4214 domain-containing protein</fullName>
    </recommendedName>
</protein>
<comment type="caution">
    <text evidence="2">The sequence shown here is derived from an EMBL/GenBank/DDBJ whole genome shotgun (WGS) entry which is preliminary data.</text>
</comment>
<sequence>MKNSLKIDDLFMMWGAPYVDAVFRICLDREPTDAEMDYYLIKLNQGMHRIQVLEKITNSDESVVDLDKIQGAKQLLNKVKSRENWRKKLKPIRPIYLAITALEKRQAEQRVMLNSTYQLRSMLGDRSVANYKNELVNKHYQPNRRRQFDVNLLSIKERAEFDNLISLLDIA</sequence>
<evidence type="ECO:0000313" key="2">
    <source>
        <dbReference type="EMBL" id="OBX78825.1"/>
    </source>
</evidence>
<keyword evidence="3" id="KW-1185">Reference proteome</keyword>
<dbReference type="Pfam" id="PF13946">
    <property type="entry name" value="DUF4214"/>
    <property type="match status" value="1"/>
</dbReference>
<dbReference type="Proteomes" id="UP000092616">
    <property type="component" value="Unassembled WGS sequence"/>
</dbReference>
<organism evidence="2 3">
    <name type="scientific">Faucicola atlantae</name>
    <dbReference type="NCBI Taxonomy" id="34059"/>
    <lineage>
        <taxon>Bacteria</taxon>
        <taxon>Pseudomonadati</taxon>
        <taxon>Pseudomonadota</taxon>
        <taxon>Gammaproteobacteria</taxon>
        <taxon>Moraxellales</taxon>
        <taxon>Moraxellaceae</taxon>
        <taxon>Faucicola</taxon>
    </lineage>
</organism>